<keyword evidence="3" id="KW-1185">Reference proteome</keyword>
<dbReference type="PROSITE" id="PS51257">
    <property type="entry name" value="PROKAR_LIPOPROTEIN"/>
    <property type="match status" value="1"/>
</dbReference>
<name>A0ABR8D9B3_9NOST</name>
<feature type="compositionally biased region" description="Acidic residues" evidence="1">
    <location>
        <begin position="60"/>
        <end position="81"/>
    </location>
</feature>
<evidence type="ECO:0000256" key="1">
    <source>
        <dbReference type="SAM" id="MobiDB-lite"/>
    </source>
</evidence>
<reference evidence="2 3" key="1">
    <citation type="journal article" date="2020" name="ISME J.">
        <title>Comparative genomics reveals insights into cyanobacterial evolution and habitat adaptation.</title>
        <authorList>
            <person name="Chen M.Y."/>
            <person name="Teng W.K."/>
            <person name="Zhao L."/>
            <person name="Hu C.X."/>
            <person name="Zhou Y.K."/>
            <person name="Han B.P."/>
            <person name="Song L.R."/>
            <person name="Shu W.S."/>
        </authorList>
    </citation>
    <scope>NUCLEOTIDE SEQUENCE [LARGE SCALE GENOMIC DNA]</scope>
    <source>
        <strain evidence="2 3">FACHB-119</strain>
    </source>
</reference>
<comment type="caution">
    <text evidence="2">The sequence shown here is derived from an EMBL/GenBank/DDBJ whole genome shotgun (WGS) entry which is preliminary data.</text>
</comment>
<feature type="region of interest" description="Disordered" evidence="1">
    <location>
        <begin position="35"/>
        <end position="81"/>
    </location>
</feature>
<accession>A0ABR8D9B3</accession>
<evidence type="ECO:0000313" key="2">
    <source>
        <dbReference type="EMBL" id="MBD2503239.1"/>
    </source>
</evidence>
<proteinExistence type="predicted"/>
<feature type="compositionally biased region" description="Pro residues" evidence="1">
    <location>
        <begin position="40"/>
        <end position="50"/>
    </location>
</feature>
<dbReference type="EMBL" id="JACJSG010000032">
    <property type="protein sequence ID" value="MBD2503239.1"/>
    <property type="molecule type" value="Genomic_DNA"/>
</dbReference>
<sequence length="81" mass="8984">MFNAKGNLQLQIIKSIFATFHTGLIFVGLVGCSAEQKLPSTPPEVQPPVAQPEAPNKQNDDDDDDKEQEKDNQDDDKDDKD</sequence>
<dbReference type="RefSeq" id="WP_190476103.1">
    <property type="nucleotide sequence ID" value="NZ_JACJSG010000032.1"/>
</dbReference>
<gene>
    <name evidence="2" type="ORF">H6G83_21975</name>
</gene>
<dbReference type="Proteomes" id="UP000661112">
    <property type="component" value="Unassembled WGS sequence"/>
</dbReference>
<organism evidence="2 3">
    <name type="scientific">Anabaena azotica FACHB-119</name>
    <dbReference type="NCBI Taxonomy" id="947527"/>
    <lineage>
        <taxon>Bacteria</taxon>
        <taxon>Bacillati</taxon>
        <taxon>Cyanobacteriota</taxon>
        <taxon>Cyanophyceae</taxon>
        <taxon>Nostocales</taxon>
        <taxon>Nostocaceae</taxon>
        <taxon>Anabaena</taxon>
        <taxon>Anabaena azotica</taxon>
    </lineage>
</organism>
<evidence type="ECO:0008006" key="4">
    <source>
        <dbReference type="Google" id="ProtNLM"/>
    </source>
</evidence>
<evidence type="ECO:0000313" key="3">
    <source>
        <dbReference type="Proteomes" id="UP000661112"/>
    </source>
</evidence>
<protein>
    <recommendedName>
        <fullName evidence="4">Lipoprotein</fullName>
    </recommendedName>
</protein>